<name>A0ABP8P3L3_9ACTN</name>
<evidence type="ECO:0000256" key="2">
    <source>
        <dbReference type="ARBA" id="ARBA00022643"/>
    </source>
</evidence>
<dbReference type="InterPro" id="IPR036661">
    <property type="entry name" value="Luciferase-like_sf"/>
</dbReference>
<sequence>MARAYADPLLADAADEVVFALHQQEEDVGQDGLIGGDHGSILPAGTDSFLGETAGQPPIAASVPRHAGGAVDTMRLMRFAIAIPQFFSDGAFDPVAFRTYLTRAEELGFESAWAQEHLVGRYPVLRPIETMTYAAACTERLRLGCAVFVSTLHNPVHLAQSLSTLDQLSRGRVEVGVGTGGKRRPFAAFEVDPDRYVARFHEGLEVMRALWSEPRVTFAGEFWRLEDAALEPRPFQKPFPPVWYGGSGRNLLRRAVRHGHGFFGAGSSPTAAFADQVRAVREALAEGGRPQEDFAIAKRVYIAVDDDAGRARARINTELERLYGRRSADIESAAAAGTPDDCVRELRRVADAGAELILFTPMFDQAEQMERLAETVIPRLS</sequence>
<keyword evidence="3" id="KW-0560">Oxidoreductase</keyword>
<keyword evidence="4" id="KW-0503">Monooxygenase</keyword>
<keyword evidence="2" id="KW-0288">FMN</keyword>
<dbReference type="Gene3D" id="3.20.20.30">
    <property type="entry name" value="Luciferase-like domain"/>
    <property type="match status" value="1"/>
</dbReference>
<accession>A0ABP8P3L3</accession>
<reference evidence="7" key="1">
    <citation type="journal article" date="2019" name="Int. J. Syst. Evol. Microbiol.">
        <title>The Global Catalogue of Microorganisms (GCM) 10K type strain sequencing project: providing services to taxonomists for standard genome sequencing and annotation.</title>
        <authorList>
            <consortium name="The Broad Institute Genomics Platform"/>
            <consortium name="The Broad Institute Genome Sequencing Center for Infectious Disease"/>
            <person name="Wu L."/>
            <person name="Ma J."/>
        </authorList>
    </citation>
    <scope>NUCLEOTIDE SEQUENCE [LARGE SCALE GENOMIC DNA]</scope>
    <source>
        <strain evidence="7">JCM 17933</strain>
    </source>
</reference>
<evidence type="ECO:0000256" key="4">
    <source>
        <dbReference type="ARBA" id="ARBA00023033"/>
    </source>
</evidence>
<dbReference type="Proteomes" id="UP001500503">
    <property type="component" value="Unassembled WGS sequence"/>
</dbReference>
<evidence type="ECO:0000313" key="7">
    <source>
        <dbReference type="Proteomes" id="UP001500503"/>
    </source>
</evidence>
<evidence type="ECO:0000256" key="3">
    <source>
        <dbReference type="ARBA" id="ARBA00023002"/>
    </source>
</evidence>
<comment type="caution">
    <text evidence="6">The sequence shown here is derived from an EMBL/GenBank/DDBJ whole genome shotgun (WGS) entry which is preliminary data.</text>
</comment>
<dbReference type="SUPFAM" id="SSF51679">
    <property type="entry name" value="Bacterial luciferase-like"/>
    <property type="match status" value="1"/>
</dbReference>
<dbReference type="NCBIfam" id="TIGR03619">
    <property type="entry name" value="F420_Rv2161c"/>
    <property type="match status" value="1"/>
</dbReference>
<proteinExistence type="predicted"/>
<protein>
    <submittedName>
        <fullName evidence="6">LLM class flavin-dependent oxidoreductase</fullName>
    </submittedName>
</protein>
<dbReference type="InterPro" id="IPR050172">
    <property type="entry name" value="SsuD_RutA_monooxygenase"/>
</dbReference>
<dbReference type="PANTHER" id="PTHR42847:SF4">
    <property type="entry name" value="ALKANESULFONATE MONOOXYGENASE-RELATED"/>
    <property type="match status" value="1"/>
</dbReference>
<dbReference type="PANTHER" id="PTHR42847">
    <property type="entry name" value="ALKANESULFONATE MONOOXYGENASE"/>
    <property type="match status" value="1"/>
</dbReference>
<gene>
    <name evidence="6" type="ORF">GCM10023191_000520</name>
</gene>
<feature type="domain" description="Luciferase-like" evidence="5">
    <location>
        <begin position="77"/>
        <end position="323"/>
    </location>
</feature>
<evidence type="ECO:0000256" key="1">
    <source>
        <dbReference type="ARBA" id="ARBA00022630"/>
    </source>
</evidence>
<keyword evidence="1" id="KW-0285">Flavoprotein</keyword>
<dbReference type="Pfam" id="PF00296">
    <property type="entry name" value="Bac_luciferase"/>
    <property type="match status" value="1"/>
</dbReference>
<keyword evidence="7" id="KW-1185">Reference proteome</keyword>
<evidence type="ECO:0000313" key="6">
    <source>
        <dbReference type="EMBL" id="GAA4481499.1"/>
    </source>
</evidence>
<dbReference type="InterPro" id="IPR019921">
    <property type="entry name" value="Lucif-like_OxRdtase_Rv2161c"/>
</dbReference>
<evidence type="ECO:0000259" key="5">
    <source>
        <dbReference type="Pfam" id="PF00296"/>
    </source>
</evidence>
<dbReference type="EMBL" id="BAABHF010000002">
    <property type="protein sequence ID" value="GAA4481499.1"/>
    <property type="molecule type" value="Genomic_DNA"/>
</dbReference>
<organism evidence="6 7">
    <name type="scientific">Actinoallomurus oryzae</name>
    <dbReference type="NCBI Taxonomy" id="502180"/>
    <lineage>
        <taxon>Bacteria</taxon>
        <taxon>Bacillati</taxon>
        <taxon>Actinomycetota</taxon>
        <taxon>Actinomycetes</taxon>
        <taxon>Streptosporangiales</taxon>
        <taxon>Thermomonosporaceae</taxon>
        <taxon>Actinoallomurus</taxon>
    </lineage>
</organism>
<dbReference type="InterPro" id="IPR011251">
    <property type="entry name" value="Luciferase-like_dom"/>
</dbReference>